<protein>
    <submittedName>
        <fullName evidence="2">Uncharacterized protein</fullName>
    </submittedName>
</protein>
<evidence type="ECO:0000313" key="3">
    <source>
        <dbReference type="EMBL" id="CAK9088021.1"/>
    </source>
</evidence>
<dbReference type="EMBL" id="CAXAMN010024550">
    <property type="protein sequence ID" value="CAK9087558.1"/>
    <property type="molecule type" value="Genomic_DNA"/>
</dbReference>
<feature type="region of interest" description="Disordered" evidence="1">
    <location>
        <begin position="1"/>
        <end position="21"/>
    </location>
</feature>
<evidence type="ECO:0000313" key="2">
    <source>
        <dbReference type="EMBL" id="CAK9087558.1"/>
    </source>
</evidence>
<sequence length="137" mass="14556">MIDTISAPPLAQGSGPSSVPFVHPRTLRRSIQVGRGIWRFTVLALHASNASNTSASLLLAEPLTARTHQLRAHLAAAGWPIVVPSEWNTASASGTPDPATVRKPQHRGIRPNVESYQDPTIGVGSLCIAPSTQWPAQ</sequence>
<gene>
    <name evidence="2" type="ORF">CCMP2556_LOCUS42325</name>
    <name evidence="3" type="ORF">CCMP2556_LOCUS42488</name>
</gene>
<proteinExistence type="predicted"/>
<accession>A0ABP0QHH0</accession>
<dbReference type="SUPFAM" id="SSF55120">
    <property type="entry name" value="Pseudouridine synthase"/>
    <property type="match status" value="1"/>
</dbReference>
<evidence type="ECO:0000256" key="1">
    <source>
        <dbReference type="SAM" id="MobiDB-lite"/>
    </source>
</evidence>
<dbReference type="EMBL" id="CAXAMN010024595">
    <property type="protein sequence ID" value="CAK9088021.1"/>
    <property type="molecule type" value="Genomic_DNA"/>
</dbReference>
<evidence type="ECO:0000313" key="4">
    <source>
        <dbReference type="Proteomes" id="UP001642484"/>
    </source>
</evidence>
<keyword evidence="4" id="KW-1185">Reference proteome</keyword>
<dbReference type="Proteomes" id="UP001642484">
    <property type="component" value="Unassembled WGS sequence"/>
</dbReference>
<name>A0ABP0QHH0_9DINO</name>
<dbReference type="Gene3D" id="3.30.2350.10">
    <property type="entry name" value="Pseudouridine synthase"/>
    <property type="match status" value="1"/>
</dbReference>
<dbReference type="InterPro" id="IPR020103">
    <property type="entry name" value="PsdUridine_synth_cat_dom_sf"/>
</dbReference>
<reference evidence="2 4" key="1">
    <citation type="submission" date="2024-02" db="EMBL/GenBank/DDBJ databases">
        <authorList>
            <person name="Chen Y."/>
            <person name="Shah S."/>
            <person name="Dougan E. K."/>
            <person name="Thang M."/>
            <person name="Chan C."/>
        </authorList>
    </citation>
    <scope>NUCLEOTIDE SEQUENCE [LARGE SCALE GENOMIC DNA]</scope>
</reference>
<organism evidence="2 4">
    <name type="scientific">Durusdinium trenchii</name>
    <dbReference type="NCBI Taxonomy" id="1381693"/>
    <lineage>
        <taxon>Eukaryota</taxon>
        <taxon>Sar</taxon>
        <taxon>Alveolata</taxon>
        <taxon>Dinophyceae</taxon>
        <taxon>Suessiales</taxon>
        <taxon>Symbiodiniaceae</taxon>
        <taxon>Durusdinium</taxon>
    </lineage>
</organism>
<comment type="caution">
    <text evidence="2">The sequence shown here is derived from an EMBL/GenBank/DDBJ whole genome shotgun (WGS) entry which is preliminary data.</text>
</comment>